<evidence type="ECO:0000313" key="3">
    <source>
        <dbReference type="EMBL" id="QTD43756.1"/>
    </source>
</evidence>
<dbReference type="CDD" id="cd04182">
    <property type="entry name" value="GT_2_like_f"/>
    <property type="match status" value="1"/>
</dbReference>
<accession>A0A975H227</accession>
<dbReference type="KEGG" id="otd:J1M35_11355"/>
<dbReference type="AlphaFoldDB" id="A0A975H227"/>
<evidence type="ECO:0000256" key="1">
    <source>
        <dbReference type="ARBA" id="ARBA00022842"/>
    </source>
</evidence>
<dbReference type="Proteomes" id="UP000663903">
    <property type="component" value="Chromosome"/>
</dbReference>
<organism evidence="3 4">
    <name type="scientific">Ottowia testudinis</name>
    <dbReference type="NCBI Taxonomy" id="2816950"/>
    <lineage>
        <taxon>Bacteria</taxon>
        <taxon>Pseudomonadati</taxon>
        <taxon>Pseudomonadota</taxon>
        <taxon>Betaproteobacteria</taxon>
        <taxon>Burkholderiales</taxon>
        <taxon>Comamonadaceae</taxon>
        <taxon>Ottowia</taxon>
    </lineage>
</organism>
<dbReference type="InterPro" id="IPR025877">
    <property type="entry name" value="MobA-like_NTP_Trfase"/>
</dbReference>
<keyword evidence="4" id="KW-1185">Reference proteome</keyword>
<evidence type="ECO:0000313" key="4">
    <source>
        <dbReference type="Proteomes" id="UP000663903"/>
    </source>
</evidence>
<dbReference type="RefSeq" id="WP_208007165.1">
    <property type="nucleotide sequence ID" value="NZ_CP071796.1"/>
</dbReference>
<reference evidence="3" key="1">
    <citation type="submission" date="2021-03" db="EMBL/GenBank/DDBJ databases">
        <title>Ottowia sp. 27C isolated from the cloaca of a Giant Asian pond turtle (Heosemys grandis).</title>
        <authorList>
            <person name="Spergser J."/>
            <person name="Busse H.-J."/>
        </authorList>
    </citation>
    <scope>NUCLEOTIDE SEQUENCE</scope>
    <source>
        <strain evidence="3">27C</strain>
    </source>
</reference>
<dbReference type="EMBL" id="CP071796">
    <property type="protein sequence ID" value="QTD43756.1"/>
    <property type="molecule type" value="Genomic_DNA"/>
</dbReference>
<dbReference type="SUPFAM" id="SSF53448">
    <property type="entry name" value="Nucleotide-diphospho-sugar transferases"/>
    <property type="match status" value="1"/>
</dbReference>
<proteinExistence type="predicted"/>
<feature type="domain" description="MobA-like NTP transferase" evidence="2">
    <location>
        <begin position="11"/>
        <end position="180"/>
    </location>
</feature>
<dbReference type="GO" id="GO:0016779">
    <property type="term" value="F:nucleotidyltransferase activity"/>
    <property type="evidence" value="ECO:0007669"/>
    <property type="project" value="UniProtKB-ARBA"/>
</dbReference>
<dbReference type="InterPro" id="IPR029044">
    <property type="entry name" value="Nucleotide-diphossugar_trans"/>
</dbReference>
<name>A0A975H227_9BURK</name>
<dbReference type="Pfam" id="PF12804">
    <property type="entry name" value="NTP_transf_3"/>
    <property type="match status" value="1"/>
</dbReference>
<sequence length="224" mass="23482">MPQNAPEIVAGVVLAAGAGRRMGFKPKALLRRDGQPLMARQIGLLAQCGVRRIVVVLGHHAEQVVPVLAATAAELPVVDLTWVVNPAPDEGTGASLRCALAALPAGLVGVLVLLSDQPLLQAGDVAAVLAAWRARPAGIDLVLPTHNGQPGHPLVFGTQVRQAASQSRGGAGVREWRRAHPGQVLALTVDHPRCTLDIDTEDDLARLATEFGVGLSWPETDLRP</sequence>
<keyword evidence="1" id="KW-0460">Magnesium</keyword>
<gene>
    <name evidence="3" type="ORF">J1M35_11355</name>
</gene>
<dbReference type="Gene3D" id="3.90.550.10">
    <property type="entry name" value="Spore Coat Polysaccharide Biosynthesis Protein SpsA, Chain A"/>
    <property type="match status" value="1"/>
</dbReference>
<evidence type="ECO:0000259" key="2">
    <source>
        <dbReference type="Pfam" id="PF12804"/>
    </source>
</evidence>
<protein>
    <submittedName>
        <fullName evidence="3">Nucleotidyltransferase family protein</fullName>
    </submittedName>
</protein>
<dbReference type="PANTHER" id="PTHR43777">
    <property type="entry name" value="MOLYBDENUM COFACTOR CYTIDYLYLTRANSFERASE"/>
    <property type="match status" value="1"/>
</dbReference>
<dbReference type="PANTHER" id="PTHR43777:SF1">
    <property type="entry name" value="MOLYBDENUM COFACTOR CYTIDYLYLTRANSFERASE"/>
    <property type="match status" value="1"/>
</dbReference>